<dbReference type="SMART" id="SM00331">
    <property type="entry name" value="PP2C_SIG"/>
    <property type="match status" value="1"/>
</dbReference>
<protein>
    <recommendedName>
        <fullName evidence="4">PPM-type phosphatase domain-containing protein</fullName>
    </recommendedName>
</protein>
<feature type="transmembrane region" description="Helical" evidence="2">
    <location>
        <begin position="355"/>
        <end position="376"/>
    </location>
</feature>
<keyword evidence="3" id="KW-0732">Signal</keyword>
<feature type="transmembrane region" description="Helical" evidence="2">
    <location>
        <begin position="228"/>
        <end position="250"/>
    </location>
</feature>
<gene>
    <name evidence="5" type="ORF">HDF16_002967</name>
</gene>
<feature type="transmembrane region" description="Helical" evidence="2">
    <location>
        <begin position="330"/>
        <end position="348"/>
    </location>
</feature>
<dbReference type="SUPFAM" id="SSF49785">
    <property type="entry name" value="Galactose-binding domain-like"/>
    <property type="match status" value="1"/>
</dbReference>
<name>A0A7W7ZE84_9BACT</name>
<keyword evidence="1" id="KW-0378">Hydrolase</keyword>
<dbReference type="Gene3D" id="3.60.40.10">
    <property type="entry name" value="PPM-type phosphatase domain"/>
    <property type="match status" value="1"/>
</dbReference>
<sequence length="678" mass="74194">MKRFFGCLLVFCFLGVTDAKAQEFKAAYPGGGSVTMTGAWRFHTSDDLRWADPKLDDSGWETITADSPWGSQTHPGYVGFAWYRRAIEVDGVDGPLSIAMPPVDDVYELYWNGVAIGGRGIMPPDATWNAVPQPDVIALPKAEASRTLKGVLAIRVWKVPLDSLSGNDMGGLNGPPSIGASRVLSERLNLKMAKTLQSNLLQILEGTFLLVIGCFAIGMWARDSRKRLYLWLGLFLLPDSGRIAFLFPAFQRIATLGWYQFYLQMIGATEDLAIWMLVMTLFGLDQVRWWRRATFLLMGIYVGAQLVDTSVLAFWSVAGPGIQLTDGITTAIYSLLPVYLFVLLAAGLRRRRDVTLLPLALACIALNTFGLINGALGQGKRFTHIDFQAFILKAALHFGPDYRLTLRGQIVAVMLVVMVWTVVRQQTIERRRQHVLEAEVKSAKEVQSVLVPEAMEPVAGFAISTLYWPAEEVGGDLFQVLPGKDGDVLVVLADVSGKGLKAAMTVSVMVGAVRTLAEYTTSPVEILQGLNRRLMGRTDGGFATCVVMHVSADGQVTMGNAGHLAPFVNGEEMAATGSLPLGLAYDAEFEESRFALREGDDVTIYTDGVLEAQSKSGELYGFERAAEIMRPRPTVRAIAEAAKAFGQMDDITVVKIIRVHAEDVRERMSVDLRTVAVG</sequence>
<feature type="transmembrane region" description="Helical" evidence="2">
    <location>
        <begin position="200"/>
        <end position="221"/>
    </location>
</feature>
<dbReference type="EMBL" id="JACHIP010000004">
    <property type="protein sequence ID" value="MBB5058253.1"/>
    <property type="molecule type" value="Genomic_DNA"/>
</dbReference>
<dbReference type="Gene3D" id="2.60.120.260">
    <property type="entry name" value="Galactose-binding domain-like"/>
    <property type="match status" value="1"/>
</dbReference>
<dbReference type="RefSeq" id="WP_184217784.1">
    <property type="nucleotide sequence ID" value="NZ_JACHIP010000004.1"/>
</dbReference>
<dbReference type="PANTHER" id="PTHR43156">
    <property type="entry name" value="STAGE II SPORULATION PROTEIN E-RELATED"/>
    <property type="match status" value="1"/>
</dbReference>
<dbReference type="PANTHER" id="PTHR43156:SF2">
    <property type="entry name" value="STAGE II SPORULATION PROTEIN E"/>
    <property type="match status" value="1"/>
</dbReference>
<keyword evidence="2" id="KW-0812">Transmembrane</keyword>
<evidence type="ECO:0000313" key="5">
    <source>
        <dbReference type="EMBL" id="MBB5058253.1"/>
    </source>
</evidence>
<dbReference type="Proteomes" id="UP000540989">
    <property type="component" value="Unassembled WGS sequence"/>
</dbReference>
<feature type="domain" description="PPM-type phosphatase" evidence="4">
    <location>
        <begin position="458"/>
        <end position="659"/>
    </location>
</feature>
<keyword evidence="6" id="KW-1185">Reference proteome</keyword>
<keyword evidence="2" id="KW-0472">Membrane</keyword>
<dbReference type="InterPro" id="IPR052016">
    <property type="entry name" value="Bact_Sigma-Reg"/>
</dbReference>
<evidence type="ECO:0000259" key="4">
    <source>
        <dbReference type="SMART" id="SM00331"/>
    </source>
</evidence>
<evidence type="ECO:0000256" key="2">
    <source>
        <dbReference type="SAM" id="Phobius"/>
    </source>
</evidence>
<dbReference type="InterPro" id="IPR008979">
    <property type="entry name" value="Galactose-bd-like_sf"/>
</dbReference>
<feature type="transmembrane region" description="Helical" evidence="2">
    <location>
        <begin position="296"/>
        <end position="318"/>
    </location>
</feature>
<feature type="chain" id="PRO_5030882554" description="PPM-type phosphatase domain-containing protein" evidence="3">
    <location>
        <begin position="22"/>
        <end position="678"/>
    </location>
</feature>
<dbReference type="GO" id="GO:0016791">
    <property type="term" value="F:phosphatase activity"/>
    <property type="evidence" value="ECO:0007669"/>
    <property type="project" value="TreeGrafter"/>
</dbReference>
<evidence type="ECO:0000256" key="1">
    <source>
        <dbReference type="ARBA" id="ARBA00022801"/>
    </source>
</evidence>
<evidence type="ECO:0000256" key="3">
    <source>
        <dbReference type="SAM" id="SignalP"/>
    </source>
</evidence>
<feature type="signal peptide" evidence="3">
    <location>
        <begin position="1"/>
        <end position="21"/>
    </location>
</feature>
<dbReference type="AlphaFoldDB" id="A0A7W7ZE84"/>
<evidence type="ECO:0000313" key="6">
    <source>
        <dbReference type="Proteomes" id="UP000540989"/>
    </source>
</evidence>
<reference evidence="5 6" key="1">
    <citation type="submission" date="2020-08" db="EMBL/GenBank/DDBJ databases">
        <title>Genomic Encyclopedia of Type Strains, Phase IV (KMG-V): Genome sequencing to study the core and pangenomes of soil and plant-associated prokaryotes.</title>
        <authorList>
            <person name="Whitman W."/>
        </authorList>
    </citation>
    <scope>NUCLEOTIDE SEQUENCE [LARGE SCALE GENOMIC DNA]</scope>
    <source>
        <strain evidence="5 6">M8UP14</strain>
    </source>
</reference>
<dbReference type="Pfam" id="PF07228">
    <property type="entry name" value="SpoIIE"/>
    <property type="match status" value="1"/>
</dbReference>
<organism evidence="5 6">
    <name type="scientific">Granulicella aggregans</name>
    <dbReference type="NCBI Taxonomy" id="474949"/>
    <lineage>
        <taxon>Bacteria</taxon>
        <taxon>Pseudomonadati</taxon>
        <taxon>Acidobacteriota</taxon>
        <taxon>Terriglobia</taxon>
        <taxon>Terriglobales</taxon>
        <taxon>Acidobacteriaceae</taxon>
        <taxon>Granulicella</taxon>
    </lineage>
</organism>
<accession>A0A7W7ZE84</accession>
<comment type="caution">
    <text evidence="5">The sequence shown here is derived from an EMBL/GenBank/DDBJ whole genome shotgun (WGS) entry which is preliminary data.</text>
</comment>
<feature type="transmembrane region" description="Helical" evidence="2">
    <location>
        <begin position="406"/>
        <end position="423"/>
    </location>
</feature>
<proteinExistence type="predicted"/>
<keyword evidence="2" id="KW-1133">Transmembrane helix</keyword>
<dbReference type="InterPro" id="IPR001932">
    <property type="entry name" value="PPM-type_phosphatase-like_dom"/>
</dbReference>
<feature type="transmembrane region" description="Helical" evidence="2">
    <location>
        <begin position="262"/>
        <end position="284"/>
    </location>
</feature>
<dbReference type="SUPFAM" id="SSF81606">
    <property type="entry name" value="PP2C-like"/>
    <property type="match status" value="1"/>
</dbReference>
<dbReference type="InterPro" id="IPR036457">
    <property type="entry name" value="PPM-type-like_dom_sf"/>
</dbReference>